<organism evidence="1">
    <name type="scientific">marine sediment metagenome</name>
    <dbReference type="NCBI Taxonomy" id="412755"/>
    <lineage>
        <taxon>unclassified sequences</taxon>
        <taxon>metagenomes</taxon>
        <taxon>ecological metagenomes</taxon>
    </lineage>
</organism>
<comment type="caution">
    <text evidence="1">The sequence shown here is derived from an EMBL/GenBank/DDBJ whole genome shotgun (WGS) entry which is preliminary data.</text>
</comment>
<gene>
    <name evidence="1" type="ORF">LCGC14_1661230</name>
</gene>
<accession>A0A0F9IGF7</accession>
<dbReference type="AlphaFoldDB" id="A0A0F9IGF7"/>
<name>A0A0F9IGF7_9ZZZZ</name>
<sequence length="78" mass="9528">MEYSPFDDNRSLEWRNTCVYDAVGGVWGRCRRVVGCYFYDTSNHAVKHLVSLVRVCRRVHFHEVKEIFKRFGWKWELW</sequence>
<evidence type="ECO:0000313" key="1">
    <source>
        <dbReference type="EMBL" id="KKM18879.1"/>
    </source>
</evidence>
<protein>
    <submittedName>
        <fullName evidence="1">Uncharacterized protein</fullName>
    </submittedName>
</protein>
<proteinExistence type="predicted"/>
<dbReference type="EMBL" id="LAZR01014121">
    <property type="protein sequence ID" value="KKM18879.1"/>
    <property type="molecule type" value="Genomic_DNA"/>
</dbReference>
<reference evidence="1" key="1">
    <citation type="journal article" date="2015" name="Nature">
        <title>Complex archaea that bridge the gap between prokaryotes and eukaryotes.</title>
        <authorList>
            <person name="Spang A."/>
            <person name="Saw J.H."/>
            <person name="Jorgensen S.L."/>
            <person name="Zaremba-Niedzwiedzka K."/>
            <person name="Martijn J."/>
            <person name="Lind A.E."/>
            <person name="van Eijk R."/>
            <person name="Schleper C."/>
            <person name="Guy L."/>
            <person name="Ettema T.J."/>
        </authorList>
    </citation>
    <scope>NUCLEOTIDE SEQUENCE</scope>
</reference>